<dbReference type="InterPro" id="IPR033884">
    <property type="entry name" value="C2_Calpain"/>
</dbReference>
<dbReference type="SUPFAM" id="SSF49758">
    <property type="entry name" value="Calpain large subunit, middle domain (domain III)"/>
    <property type="match status" value="1"/>
</dbReference>
<dbReference type="AlphaFoldDB" id="A0ABD1KBD9"/>
<dbReference type="Gene3D" id="2.60.40.150">
    <property type="entry name" value="C2 domain"/>
    <property type="match status" value="1"/>
</dbReference>
<dbReference type="SUPFAM" id="SSF54001">
    <property type="entry name" value="Cysteine proteinases"/>
    <property type="match status" value="1"/>
</dbReference>
<name>A0ABD1KBD9_9TELE</name>
<comment type="caution">
    <text evidence="6">The sequence shown here is derived from an EMBL/GenBank/DDBJ whole genome shotgun (WGS) entry which is preliminary data.</text>
</comment>
<comment type="caution">
    <text evidence="3">Lacks conserved residue(s) required for the propagation of feature annotation.</text>
</comment>
<dbReference type="EMBL" id="JBHFQA010000007">
    <property type="protein sequence ID" value="KAL2096475.1"/>
    <property type="molecule type" value="Genomic_DNA"/>
</dbReference>
<dbReference type="Gene3D" id="3.90.70.10">
    <property type="entry name" value="Cysteine proteinases"/>
    <property type="match status" value="1"/>
</dbReference>
<dbReference type="InterPro" id="IPR033883">
    <property type="entry name" value="C2_III"/>
</dbReference>
<evidence type="ECO:0000256" key="2">
    <source>
        <dbReference type="PIRSR" id="PIRSR622684-1"/>
    </source>
</evidence>
<dbReference type="SMART" id="SM00720">
    <property type="entry name" value="calpain_III"/>
    <property type="match status" value="1"/>
</dbReference>
<dbReference type="PROSITE" id="PS50203">
    <property type="entry name" value="CALPAIN_CAT"/>
    <property type="match status" value="1"/>
</dbReference>
<dbReference type="CDD" id="cd00214">
    <property type="entry name" value="Calpain_III"/>
    <property type="match status" value="1"/>
</dbReference>
<keyword evidence="7" id="KW-1185">Reference proteome</keyword>
<dbReference type="Pfam" id="PF00648">
    <property type="entry name" value="Peptidase_C2"/>
    <property type="match status" value="1"/>
</dbReference>
<dbReference type="CDD" id="cd04046">
    <property type="entry name" value="C2_Calpain"/>
    <property type="match status" value="1"/>
</dbReference>
<dbReference type="FunFam" id="2.60.120.380:FF:000003">
    <property type="entry name" value="Calpain 5"/>
    <property type="match status" value="1"/>
</dbReference>
<evidence type="ECO:0000256" key="3">
    <source>
        <dbReference type="PROSITE-ProRule" id="PRU00239"/>
    </source>
</evidence>
<feature type="domain" description="C2" evidence="4">
    <location>
        <begin position="303"/>
        <end position="420"/>
    </location>
</feature>
<evidence type="ECO:0000256" key="1">
    <source>
        <dbReference type="ARBA" id="ARBA00007623"/>
    </source>
</evidence>
<dbReference type="Pfam" id="PF01067">
    <property type="entry name" value="Calpain_III"/>
    <property type="match status" value="1"/>
</dbReference>
<reference evidence="6 7" key="1">
    <citation type="submission" date="2024-09" db="EMBL/GenBank/DDBJ databases">
        <title>A chromosome-level genome assembly of Gray's grenadier anchovy, Coilia grayii.</title>
        <authorList>
            <person name="Fu Z."/>
        </authorList>
    </citation>
    <scope>NUCLEOTIDE SEQUENCE [LARGE SCALE GENOMIC DNA]</scope>
    <source>
        <strain evidence="6">G4</strain>
        <tissue evidence="6">Muscle</tissue>
    </source>
</reference>
<dbReference type="FunFam" id="2.60.40.150:FF:000173">
    <property type="entry name" value="Calpain 5b"/>
    <property type="match status" value="1"/>
</dbReference>
<dbReference type="InterPro" id="IPR036213">
    <property type="entry name" value="Calpain_III_sf"/>
</dbReference>
<dbReference type="InterPro" id="IPR022682">
    <property type="entry name" value="Calpain_domain_III"/>
</dbReference>
<dbReference type="Pfam" id="PF00168">
    <property type="entry name" value="C2"/>
    <property type="match status" value="1"/>
</dbReference>
<dbReference type="PROSITE" id="PS50004">
    <property type="entry name" value="C2"/>
    <property type="match status" value="1"/>
</dbReference>
<accession>A0ABD1KBD9</accession>
<dbReference type="InterPro" id="IPR001300">
    <property type="entry name" value="Peptidase_C2_calpain_cat"/>
</dbReference>
<dbReference type="Proteomes" id="UP001591681">
    <property type="component" value="Unassembled WGS sequence"/>
</dbReference>
<gene>
    <name evidence="6" type="ORF">ACEWY4_008623</name>
</gene>
<sequence length="446" mass="51014">MDLDEGQFAHDEAARNELFERVLKVHNRGGLISCSIRATTSADMEARLSCGLVKGHAYGVTDVRKARLGHGLLAYFKSEKLCMIRMRNPWGEREWNGPWSDSSEEWQKVSKSEREKLGVTVEDDGEFWMNFEDFCKYFTDLILCRLINTSYLSIHKTWEEAVVRGSWTPHDDPRRNRSGGCINHKATYLQNPQYVFDVTKIEDEVLICLQQRDRRVRPSEGKGENLAIGFDIHRVELNRKYRMHITQQKVGSSIYINSRCVFLRQDLKEGRYVIIPTTFDPGMEGDFLLRLFTDVPADCRELTLDEPPQTCWSGLCGYPQLVTQVHVVAADGLQAQDSDGASDPYVIIRCEGEKVRSPVFKDTCSPQFDVKGLFYRKKAKEGVLIEIWNYNIIKDSFLGQVTLKADPSGQQLQHTVHLRDRGNQQNNDLPGTLTVRLLTSDVLTNI</sequence>
<dbReference type="SUPFAM" id="SSF49562">
    <property type="entry name" value="C2 domain (Calcium/lipid-binding domain, CaLB)"/>
    <property type="match status" value="1"/>
</dbReference>
<dbReference type="InterPro" id="IPR038765">
    <property type="entry name" value="Papain-like_cys_pep_sf"/>
</dbReference>
<evidence type="ECO:0000313" key="7">
    <source>
        <dbReference type="Proteomes" id="UP001591681"/>
    </source>
</evidence>
<protein>
    <recommendedName>
        <fullName evidence="8">Calpain 5</fullName>
    </recommendedName>
</protein>
<evidence type="ECO:0008006" key="8">
    <source>
        <dbReference type="Google" id="ProtNLM"/>
    </source>
</evidence>
<dbReference type="PANTHER" id="PTHR10183">
    <property type="entry name" value="CALPAIN"/>
    <property type="match status" value="1"/>
</dbReference>
<evidence type="ECO:0000259" key="5">
    <source>
        <dbReference type="PROSITE" id="PS50203"/>
    </source>
</evidence>
<dbReference type="Gene3D" id="2.60.120.380">
    <property type="match status" value="1"/>
</dbReference>
<dbReference type="InterPro" id="IPR022684">
    <property type="entry name" value="Calpain_cysteine_protease"/>
</dbReference>
<feature type="active site" evidence="2">
    <location>
        <position position="56"/>
    </location>
</feature>
<proteinExistence type="inferred from homology"/>
<dbReference type="PRINTS" id="PR00704">
    <property type="entry name" value="CALPAIN"/>
</dbReference>
<comment type="similarity">
    <text evidence="1">Belongs to the peptidase C2 family.</text>
</comment>
<dbReference type="InterPro" id="IPR000008">
    <property type="entry name" value="C2_dom"/>
</dbReference>
<dbReference type="PANTHER" id="PTHR10183:SF402">
    <property type="entry name" value="CALPAIN-5"/>
    <property type="match status" value="1"/>
</dbReference>
<evidence type="ECO:0000313" key="6">
    <source>
        <dbReference type="EMBL" id="KAL2096475.1"/>
    </source>
</evidence>
<evidence type="ECO:0000259" key="4">
    <source>
        <dbReference type="PROSITE" id="PS50004"/>
    </source>
</evidence>
<dbReference type="FunFam" id="3.90.70.10:FF:000027">
    <property type="entry name" value="Calpain 5"/>
    <property type="match status" value="1"/>
</dbReference>
<feature type="domain" description="Calpain catalytic" evidence="5">
    <location>
        <begin position="1"/>
        <end position="147"/>
    </location>
</feature>
<dbReference type="SMART" id="SM00230">
    <property type="entry name" value="CysPc"/>
    <property type="match status" value="1"/>
</dbReference>
<dbReference type="InterPro" id="IPR035892">
    <property type="entry name" value="C2_domain_sf"/>
</dbReference>
<feature type="active site" evidence="2">
    <location>
        <position position="88"/>
    </location>
</feature>
<dbReference type="SMART" id="SM00239">
    <property type="entry name" value="C2"/>
    <property type="match status" value="1"/>
</dbReference>
<dbReference type="InterPro" id="IPR022683">
    <property type="entry name" value="Calpain_III"/>
</dbReference>
<organism evidence="6 7">
    <name type="scientific">Coilia grayii</name>
    <name type="common">Gray's grenadier anchovy</name>
    <dbReference type="NCBI Taxonomy" id="363190"/>
    <lineage>
        <taxon>Eukaryota</taxon>
        <taxon>Metazoa</taxon>
        <taxon>Chordata</taxon>
        <taxon>Craniata</taxon>
        <taxon>Vertebrata</taxon>
        <taxon>Euteleostomi</taxon>
        <taxon>Actinopterygii</taxon>
        <taxon>Neopterygii</taxon>
        <taxon>Teleostei</taxon>
        <taxon>Clupei</taxon>
        <taxon>Clupeiformes</taxon>
        <taxon>Clupeoidei</taxon>
        <taxon>Engraulidae</taxon>
        <taxon>Coilinae</taxon>
        <taxon>Coilia</taxon>
    </lineage>
</organism>